<sequence>MLRRLLARFLPGTGTRRARVAEAEEPPPRGPRSGPRAPTRLPRSPYAREAAENRPVDVSGSPLARPYCRAAERRLLQAERRLALVLALEGVDYGPDVIRGVTLPGWPDRPGGRGVALVQEALEV</sequence>
<evidence type="ECO:0000256" key="1">
    <source>
        <dbReference type="SAM" id="MobiDB-lite"/>
    </source>
</evidence>
<feature type="compositionally biased region" description="Low complexity" evidence="1">
    <location>
        <begin position="31"/>
        <end position="40"/>
    </location>
</feature>
<organism evidence="2 3">
    <name type="scientific">Streptomyces kanamyceticus</name>
    <dbReference type="NCBI Taxonomy" id="1967"/>
    <lineage>
        <taxon>Bacteria</taxon>
        <taxon>Bacillati</taxon>
        <taxon>Actinomycetota</taxon>
        <taxon>Actinomycetes</taxon>
        <taxon>Kitasatosporales</taxon>
        <taxon>Streptomycetaceae</taxon>
        <taxon>Streptomyces</taxon>
    </lineage>
</organism>
<reference evidence="2 3" key="1">
    <citation type="submission" date="2017-09" db="EMBL/GenBank/DDBJ databases">
        <authorList>
            <person name="Lee N."/>
            <person name="Cho B.-K."/>
        </authorList>
    </citation>
    <scope>NUCLEOTIDE SEQUENCE [LARGE SCALE GENOMIC DNA]</scope>
    <source>
        <strain evidence="2 3">ATCC 12853</strain>
    </source>
</reference>
<evidence type="ECO:0000313" key="3">
    <source>
        <dbReference type="Proteomes" id="UP000325529"/>
    </source>
</evidence>
<accession>A0A5J6GFN4</accession>
<protein>
    <submittedName>
        <fullName evidence="2">Uncharacterized protein</fullName>
    </submittedName>
</protein>
<feature type="region of interest" description="Disordered" evidence="1">
    <location>
        <begin position="13"/>
        <end position="63"/>
    </location>
</feature>
<evidence type="ECO:0000313" key="2">
    <source>
        <dbReference type="EMBL" id="QEU93933.1"/>
    </source>
</evidence>
<dbReference type="KEGG" id="ska:CP970_26200"/>
<keyword evidence="3" id="KW-1185">Reference proteome</keyword>
<dbReference type="AlphaFoldDB" id="A0A5J6GFN4"/>
<dbReference type="Proteomes" id="UP000325529">
    <property type="component" value="Chromosome"/>
</dbReference>
<dbReference type="RefSeq" id="WP_150493994.1">
    <property type="nucleotide sequence ID" value="NZ_CP023699.1"/>
</dbReference>
<gene>
    <name evidence="2" type="ORF">CP970_26200</name>
</gene>
<dbReference type="EMBL" id="CP023699">
    <property type="protein sequence ID" value="QEU93933.1"/>
    <property type="molecule type" value="Genomic_DNA"/>
</dbReference>
<proteinExistence type="predicted"/>
<name>A0A5J6GFN4_STRKN</name>